<evidence type="ECO:0000256" key="1">
    <source>
        <dbReference type="SAM" id="MobiDB-lite"/>
    </source>
</evidence>
<gene>
    <name evidence="2" type="ORF">OIU85_016481</name>
</gene>
<feature type="region of interest" description="Disordered" evidence="1">
    <location>
        <begin position="1"/>
        <end position="38"/>
    </location>
</feature>
<name>A0A9Q0ZQ10_SALVM</name>
<dbReference type="Proteomes" id="UP001151529">
    <property type="component" value="Chromosome 6"/>
</dbReference>
<proteinExistence type="predicted"/>
<reference evidence="2" key="2">
    <citation type="journal article" date="2023" name="Int. J. Mol. Sci.">
        <title>De Novo Assembly and Annotation of 11 Diverse Shrub Willow (Salix) Genomes Reveals Novel Gene Organization in Sex-Linked Regions.</title>
        <authorList>
            <person name="Hyden B."/>
            <person name="Feng K."/>
            <person name="Yates T.B."/>
            <person name="Jawdy S."/>
            <person name="Cereghino C."/>
            <person name="Smart L.B."/>
            <person name="Muchero W."/>
        </authorList>
    </citation>
    <scope>NUCLEOTIDE SEQUENCE [LARGE SCALE GENOMIC DNA]</scope>
    <source>
        <tissue evidence="2">Shoot tip</tissue>
    </source>
</reference>
<feature type="compositionally biased region" description="Low complexity" evidence="1">
    <location>
        <begin position="1"/>
        <end position="23"/>
    </location>
</feature>
<comment type="caution">
    <text evidence="2">The sequence shown here is derived from an EMBL/GenBank/DDBJ whole genome shotgun (WGS) entry which is preliminary data.</text>
</comment>
<dbReference type="EMBL" id="JAPFFL010000002">
    <property type="protein sequence ID" value="KAJ6742407.1"/>
    <property type="molecule type" value="Genomic_DNA"/>
</dbReference>
<sequence>MSSSPSSAATTFTMSSSSPSMESDQWDAQMGSKASSTCRVEKAIKRKVKSPKVNRFLNMLKPSLTVSSVPDDGNGLPANNNHLELVRSRNPKAARLMETARY</sequence>
<keyword evidence="3" id="KW-1185">Reference proteome</keyword>
<reference evidence="2" key="1">
    <citation type="submission" date="2022-11" db="EMBL/GenBank/DDBJ databases">
        <authorList>
            <person name="Hyden B.L."/>
            <person name="Feng K."/>
            <person name="Yates T."/>
            <person name="Jawdy S."/>
            <person name="Smart L.B."/>
            <person name="Muchero W."/>
        </authorList>
    </citation>
    <scope>NUCLEOTIDE SEQUENCE</scope>
    <source>
        <tissue evidence="2">Shoot tip</tissue>
    </source>
</reference>
<protein>
    <submittedName>
        <fullName evidence="2">Uncharacterized protein</fullName>
    </submittedName>
</protein>
<accession>A0A9Q0ZQ10</accession>
<dbReference type="AlphaFoldDB" id="A0A9Q0ZQ10"/>
<evidence type="ECO:0000313" key="2">
    <source>
        <dbReference type="EMBL" id="KAJ6742407.1"/>
    </source>
</evidence>
<dbReference type="OrthoDB" id="847627at2759"/>
<evidence type="ECO:0000313" key="3">
    <source>
        <dbReference type="Proteomes" id="UP001151529"/>
    </source>
</evidence>
<organism evidence="2 3">
    <name type="scientific">Salix viminalis</name>
    <name type="common">Common osier</name>
    <name type="synonym">Basket willow</name>
    <dbReference type="NCBI Taxonomy" id="40686"/>
    <lineage>
        <taxon>Eukaryota</taxon>
        <taxon>Viridiplantae</taxon>
        <taxon>Streptophyta</taxon>
        <taxon>Embryophyta</taxon>
        <taxon>Tracheophyta</taxon>
        <taxon>Spermatophyta</taxon>
        <taxon>Magnoliopsida</taxon>
        <taxon>eudicotyledons</taxon>
        <taxon>Gunneridae</taxon>
        <taxon>Pentapetalae</taxon>
        <taxon>rosids</taxon>
        <taxon>fabids</taxon>
        <taxon>Malpighiales</taxon>
        <taxon>Salicaceae</taxon>
        <taxon>Saliceae</taxon>
        <taxon>Salix</taxon>
    </lineage>
</organism>